<comment type="caution">
    <text evidence="1">The sequence shown here is derived from an EMBL/GenBank/DDBJ whole genome shotgun (WGS) entry which is preliminary data.</text>
</comment>
<dbReference type="InterPro" id="IPR025634">
    <property type="entry name" value="DUF4292"/>
</dbReference>
<reference evidence="1 2" key="1">
    <citation type="submission" date="2024-09" db="EMBL/GenBank/DDBJ databases">
        <authorList>
            <person name="Sun Q."/>
            <person name="Mori K."/>
        </authorList>
    </citation>
    <scope>NUCLEOTIDE SEQUENCE [LARGE SCALE GENOMIC DNA]</scope>
    <source>
        <strain evidence="1 2">CECT 8622</strain>
    </source>
</reference>
<protein>
    <submittedName>
        <fullName evidence="1">DUF4292 domain-containing protein</fullName>
    </submittedName>
</protein>
<dbReference type="EMBL" id="JBHMFC010000001">
    <property type="protein sequence ID" value="MFB9055219.1"/>
    <property type="molecule type" value="Genomic_DNA"/>
</dbReference>
<dbReference type="PROSITE" id="PS51257">
    <property type="entry name" value="PROKAR_LIPOPROTEIN"/>
    <property type="match status" value="1"/>
</dbReference>
<keyword evidence="2" id="KW-1185">Reference proteome</keyword>
<proteinExistence type="predicted"/>
<dbReference type="Pfam" id="PF14125">
    <property type="entry name" value="DUF4292"/>
    <property type="match status" value="1"/>
</dbReference>
<name>A0ABV5F766_9FLAO</name>
<dbReference type="Proteomes" id="UP001589585">
    <property type="component" value="Unassembled WGS sequence"/>
</dbReference>
<gene>
    <name evidence="1" type="ORF">ACFFU9_00545</name>
</gene>
<dbReference type="RefSeq" id="WP_379859404.1">
    <property type="nucleotide sequence ID" value="NZ_JBHMFC010000001.1"/>
</dbReference>
<organism evidence="1 2">
    <name type="scientific">Mariniflexile ostreae</name>
    <dbReference type="NCBI Taxonomy" id="1520892"/>
    <lineage>
        <taxon>Bacteria</taxon>
        <taxon>Pseudomonadati</taxon>
        <taxon>Bacteroidota</taxon>
        <taxon>Flavobacteriia</taxon>
        <taxon>Flavobacteriales</taxon>
        <taxon>Flavobacteriaceae</taxon>
        <taxon>Mariniflexile</taxon>
    </lineage>
</organism>
<sequence>MFSNKHLIYIFLAGFLVFGCKSTRTIAPGEKNLNLSTKQVVKEHLKQTPEFKTLASRVRIDIADGEKSSGYTVNVRVEKDKQILLMSTPISIVKALITPEKLSFYNKLDNTYFEGDFKYLSDLLGTELDFQKIQNLLIGEALYDVSDRNYKASVLEETYVLEPKKQLELFELFLIMDPSIFKLKSQQITQLKTFRHLQIDYLSHQEVEKQVFPEKIKVMAVEGEKEMIIKLEFKSISLNEDLRFPFSIPSGYNLIELK</sequence>
<accession>A0ABV5F766</accession>
<evidence type="ECO:0000313" key="1">
    <source>
        <dbReference type="EMBL" id="MFB9055219.1"/>
    </source>
</evidence>
<evidence type="ECO:0000313" key="2">
    <source>
        <dbReference type="Proteomes" id="UP001589585"/>
    </source>
</evidence>
<dbReference type="Gene3D" id="2.50.20.10">
    <property type="entry name" value="Lipoprotein localisation LolA/LolB/LppX"/>
    <property type="match status" value="1"/>
</dbReference>